<dbReference type="RefSeq" id="WP_177336460.1">
    <property type="nucleotide sequence ID" value="NZ_CP178857.1"/>
</dbReference>
<keyword evidence="1" id="KW-0472">Membrane</keyword>
<accession>A0ABW9HEG8</accession>
<dbReference type="Proteomes" id="UP001631987">
    <property type="component" value="Unassembled WGS sequence"/>
</dbReference>
<keyword evidence="1" id="KW-1133">Transmembrane helix</keyword>
<proteinExistence type="predicted"/>
<comment type="caution">
    <text evidence="2">The sequence shown here is derived from an EMBL/GenBank/DDBJ whole genome shotgun (WGS) entry which is preliminary data.</text>
</comment>
<keyword evidence="3" id="KW-1185">Reference proteome</keyword>
<keyword evidence="1" id="KW-0812">Transmembrane</keyword>
<name>A0ABW9HEG8_9PSED</name>
<organism evidence="2 3">
    <name type="scientific">Pseudomonas monachiensis</name>
    <dbReference type="NCBI Taxonomy" id="3060212"/>
    <lineage>
        <taxon>Bacteria</taxon>
        <taxon>Pseudomonadati</taxon>
        <taxon>Pseudomonadota</taxon>
        <taxon>Gammaproteobacteria</taxon>
        <taxon>Pseudomonadales</taxon>
        <taxon>Pseudomonadaceae</taxon>
        <taxon>Pseudomonas</taxon>
    </lineage>
</organism>
<evidence type="ECO:0000256" key="1">
    <source>
        <dbReference type="SAM" id="Phobius"/>
    </source>
</evidence>
<sequence length="51" mass="5633">MASTNRSIARITKRPMALYKQLAELGLMFIALVMTLALSVVLAMEFTLGVF</sequence>
<protein>
    <submittedName>
        <fullName evidence="2">Uncharacterized protein</fullName>
    </submittedName>
</protein>
<gene>
    <name evidence="2" type="ORF">ACKKH4_25300</name>
</gene>
<feature type="transmembrane region" description="Helical" evidence="1">
    <location>
        <begin position="21"/>
        <end position="44"/>
    </location>
</feature>
<evidence type="ECO:0000313" key="2">
    <source>
        <dbReference type="EMBL" id="MFM9520547.1"/>
    </source>
</evidence>
<evidence type="ECO:0000313" key="3">
    <source>
        <dbReference type="Proteomes" id="UP001631987"/>
    </source>
</evidence>
<reference evidence="2 3" key="1">
    <citation type="submission" date="2024-12" db="EMBL/GenBank/DDBJ databases">
        <title>Pseudomonas species isolated from Lotus nodules promote plant growth.</title>
        <authorList>
            <person name="Yu Y.-H."/>
            <person name="Kurtenbach J."/>
            <person name="Crosbie D."/>
            <person name="Brachmann A."/>
            <person name="Marin M."/>
        </authorList>
    </citation>
    <scope>NUCLEOTIDE SEQUENCE [LARGE SCALE GENOMIC DNA]</scope>
    <source>
        <strain evidence="2 3">PLb12A</strain>
    </source>
</reference>
<dbReference type="EMBL" id="JBJVNW010000018">
    <property type="protein sequence ID" value="MFM9520547.1"/>
    <property type="molecule type" value="Genomic_DNA"/>
</dbReference>